<name>A0A5B0MJY8_PUCGR</name>
<dbReference type="OrthoDB" id="2508972at2759"/>
<accession>A0A5B0MJY8</accession>
<dbReference type="AlphaFoldDB" id="A0A5B0MJY8"/>
<reference evidence="3 4" key="1">
    <citation type="submission" date="2019-05" db="EMBL/GenBank/DDBJ databases">
        <title>Emergence of the Ug99 lineage of the wheat stem rust pathogen through somatic hybridization.</title>
        <authorList>
            <person name="Li F."/>
            <person name="Upadhyaya N.M."/>
            <person name="Sperschneider J."/>
            <person name="Matny O."/>
            <person name="Nguyen-Phuc H."/>
            <person name="Mago R."/>
            <person name="Raley C."/>
            <person name="Miller M.E."/>
            <person name="Silverstein K.A.T."/>
            <person name="Henningsen E."/>
            <person name="Hirsch C.D."/>
            <person name="Visser B."/>
            <person name="Pretorius Z.A."/>
            <person name="Steffenson B.J."/>
            <person name="Schwessinger B."/>
            <person name="Dodds P.N."/>
            <person name="Figueroa M."/>
        </authorList>
    </citation>
    <scope>NUCLEOTIDE SEQUENCE [LARGE SCALE GENOMIC DNA]</scope>
    <source>
        <strain evidence="1">21-0</strain>
        <strain evidence="2 4">Ug99</strain>
    </source>
</reference>
<proteinExistence type="predicted"/>
<sequence length="205" mass="23814">MPLSALPLQEILRHKPTPLDLNRLASTGSEHISLSEVLLFSNLPTKKKQKVERMIMIKHYKSMITLWMTSLIANRLGFLPEDSVEVRHWCSPRELLQPRYNPVRSLITDTVGMQFTDRSGPEWAFFHETEDHAARAQFQWCDSEQAGLIHNVGKTEILYGLRHERTSYWVIGSPLLPGQTQVVHFPDRCFKGKNWLYIRTAVYKK</sequence>
<dbReference type="EMBL" id="VDEP01000247">
    <property type="protein sequence ID" value="KAA1118542.1"/>
    <property type="molecule type" value="Genomic_DNA"/>
</dbReference>
<comment type="caution">
    <text evidence="1">The sequence shown here is derived from an EMBL/GenBank/DDBJ whole genome shotgun (WGS) entry which is preliminary data.</text>
</comment>
<evidence type="ECO:0000313" key="3">
    <source>
        <dbReference type="Proteomes" id="UP000324748"/>
    </source>
</evidence>
<dbReference type="Proteomes" id="UP000325313">
    <property type="component" value="Unassembled WGS sequence"/>
</dbReference>
<evidence type="ECO:0000313" key="2">
    <source>
        <dbReference type="EMBL" id="KAA1118542.1"/>
    </source>
</evidence>
<keyword evidence="3" id="KW-1185">Reference proteome</keyword>
<dbReference type="EMBL" id="VSWC01000145">
    <property type="protein sequence ID" value="KAA1076952.1"/>
    <property type="molecule type" value="Genomic_DNA"/>
</dbReference>
<protein>
    <submittedName>
        <fullName evidence="1">Uncharacterized protein</fullName>
    </submittedName>
</protein>
<evidence type="ECO:0000313" key="4">
    <source>
        <dbReference type="Proteomes" id="UP000325313"/>
    </source>
</evidence>
<organism evidence="1 3">
    <name type="scientific">Puccinia graminis f. sp. tritici</name>
    <dbReference type="NCBI Taxonomy" id="56615"/>
    <lineage>
        <taxon>Eukaryota</taxon>
        <taxon>Fungi</taxon>
        <taxon>Dikarya</taxon>
        <taxon>Basidiomycota</taxon>
        <taxon>Pucciniomycotina</taxon>
        <taxon>Pucciniomycetes</taxon>
        <taxon>Pucciniales</taxon>
        <taxon>Pucciniaceae</taxon>
        <taxon>Puccinia</taxon>
    </lineage>
</organism>
<dbReference type="Proteomes" id="UP000324748">
    <property type="component" value="Unassembled WGS sequence"/>
</dbReference>
<gene>
    <name evidence="1" type="ORF">PGT21_025160</name>
    <name evidence="2" type="ORF">PGTUg99_004206</name>
</gene>
<evidence type="ECO:0000313" key="1">
    <source>
        <dbReference type="EMBL" id="KAA1076952.1"/>
    </source>
</evidence>